<protein>
    <recommendedName>
        <fullName evidence="8">Hemolysin</fullName>
    </recommendedName>
</protein>
<dbReference type="GO" id="GO:0016746">
    <property type="term" value="F:acyltransferase activity"/>
    <property type="evidence" value="ECO:0007669"/>
    <property type="project" value="UniProtKB-KW"/>
</dbReference>
<evidence type="ECO:0000256" key="5">
    <source>
        <dbReference type="ARBA" id="ARBA00023315"/>
    </source>
</evidence>
<feature type="transmembrane region" description="Helical" evidence="6">
    <location>
        <begin position="7"/>
        <end position="29"/>
    </location>
</feature>
<evidence type="ECO:0000256" key="3">
    <source>
        <dbReference type="ARBA" id="ARBA00022679"/>
    </source>
</evidence>
<evidence type="ECO:0000313" key="7">
    <source>
        <dbReference type="EMBL" id="MPM47389.1"/>
    </source>
</evidence>
<accession>A0A645A2G7</accession>
<dbReference type="SUPFAM" id="SSF55729">
    <property type="entry name" value="Acyl-CoA N-acyltransferases (Nat)"/>
    <property type="match status" value="1"/>
</dbReference>
<organism evidence="7">
    <name type="scientific">bioreactor metagenome</name>
    <dbReference type="NCBI Taxonomy" id="1076179"/>
    <lineage>
        <taxon>unclassified sequences</taxon>
        <taxon>metagenomes</taxon>
        <taxon>ecological metagenomes</taxon>
    </lineage>
</organism>
<keyword evidence="6" id="KW-1133">Transmembrane helix</keyword>
<dbReference type="Pfam" id="PF13444">
    <property type="entry name" value="Acetyltransf_5"/>
    <property type="match status" value="1"/>
</dbReference>
<reference evidence="7" key="1">
    <citation type="submission" date="2019-08" db="EMBL/GenBank/DDBJ databases">
        <authorList>
            <person name="Kucharzyk K."/>
            <person name="Murdoch R.W."/>
            <person name="Higgins S."/>
            <person name="Loffler F."/>
        </authorList>
    </citation>
    <scope>NUCLEOTIDE SEQUENCE</scope>
</reference>
<comment type="pathway">
    <text evidence="1">Lipid metabolism.</text>
</comment>
<dbReference type="PANTHER" id="PTHR37323:SF1">
    <property type="entry name" value="L-ORNITHINE N(ALPHA)-ACYLTRANSFERASE"/>
    <property type="match status" value="1"/>
</dbReference>
<keyword evidence="6" id="KW-0812">Transmembrane</keyword>
<sequence>MAGKNHEFCVITVFLIGIFGEYGVFYRVFRSISVRNFFIKSWNWIQVTDNEALRQLLEPPVLAEREHFLIKLAENPAEVEAAQRLRYRVFMAEQGHMESVTADDGLDIDEFDCYCLHLIIVDRGRNEIVGTYRVHPGLVATHGIGFYSEREYRIAGLDKIAPLSIEVGRSCVSPEFRNGAVVALLWAGMAVLQRRSQCRYLLGCVSLETVDPAIGWALYRHLQSQDGTFSTAVAALPQDGYELPEPEASAVEEYLIGAKQSELTRWMPPLLKGYLRLGARLCGVPVLDREFGAIDFLVLFDFNEINRKYARHFFCDGRVS</sequence>
<evidence type="ECO:0008006" key="8">
    <source>
        <dbReference type="Google" id="ProtNLM"/>
    </source>
</evidence>
<dbReference type="GO" id="GO:0006629">
    <property type="term" value="P:lipid metabolic process"/>
    <property type="evidence" value="ECO:0007669"/>
    <property type="project" value="UniProtKB-KW"/>
</dbReference>
<dbReference type="Gene3D" id="3.40.630.30">
    <property type="match status" value="1"/>
</dbReference>
<name>A0A645A2G7_9ZZZZ</name>
<keyword evidence="5" id="KW-0012">Acyltransferase</keyword>
<proteinExistence type="predicted"/>
<dbReference type="AlphaFoldDB" id="A0A645A2G7"/>
<evidence type="ECO:0000256" key="4">
    <source>
        <dbReference type="ARBA" id="ARBA00023098"/>
    </source>
</evidence>
<comment type="caution">
    <text evidence="7">The sequence shown here is derived from an EMBL/GenBank/DDBJ whole genome shotgun (WGS) entry which is preliminary data.</text>
</comment>
<evidence type="ECO:0000256" key="1">
    <source>
        <dbReference type="ARBA" id="ARBA00005189"/>
    </source>
</evidence>
<keyword evidence="6" id="KW-0472">Membrane</keyword>
<gene>
    <name evidence="7" type="ORF">SDC9_94099</name>
</gene>
<evidence type="ECO:0000256" key="6">
    <source>
        <dbReference type="SAM" id="Phobius"/>
    </source>
</evidence>
<keyword evidence="3" id="KW-0808">Transferase</keyword>
<keyword evidence="4" id="KW-0443">Lipid metabolism</keyword>
<keyword evidence="2" id="KW-0444">Lipid biosynthesis</keyword>
<evidence type="ECO:0000256" key="2">
    <source>
        <dbReference type="ARBA" id="ARBA00022516"/>
    </source>
</evidence>
<dbReference type="InterPro" id="IPR052351">
    <property type="entry name" value="Ornithine_N-alpha-AT"/>
</dbReference>
<dbReference type="PANTHER" id="PTHR37323">
    <property type="entry name" value="GCN5-RELATED N-ACETYLTRANSFERASE"/>
    <property type="match status" value="1"/>
</dbReference>
<dbReference type="InterPro" id="IPR016181">
    <property type="entry name" value="Acyl_CoA_acyltransferase"/>
</dbReference>
<dbReference type="EMBL" id="VSSQ01011659">
    <property type="protein sequence ID" value="MPM47389.1"/>
    <property type="molecule type" value="Genomic_DNA"/>
</dbReference>